<evidence type="ECO:0000256" key="8">
    <source>
        <dbReference type="ARBA" id="ARBA00022692"/>
    </source>
</evidence>
<gene>
    <name evidence="14" type="ORF">HNQ80_003834</name>
</gene>
<dbReference type="GO" id="GO:0005886">
    <property type="term" value="C:plasma membrane"/>
    <property type="evidence" value="ECO:0007669"/>
    <property type="project" value="UniProtKB-SubCell"/>
</dbReference>
<keyword evidence="8 13" id="KW-0812">Transmembrane</keyword>
<keyword evidence="5" id="KW-0813">Transport</keyword>
<dbReference type="InterPro" id="IPR048279">
    <property type="entry name" value="MdtK-like"/>
</dbReference>
<dbReference type="GO" id="GO:0006811">
    <property type="term" value="P:monoatomic ion transport"/>
    <property type="evidence" value="ECO:0007669"/>
    <property type="project" value="UniProtKB-KW"/>
</dbReference>
<feature type="transmembrane region" description="Helical" evidence="13">
    <location>
        <begin position="239"/>
        <end position="260"/>
    </location>
</feature>
<dbReference type="PANTHER" id="PTHR43298">
    <property type="entry name" value="MULTIDRUG RESISTANCE PROTEIN NORM-RELATED"/>
    <property type="match status" value="1"/>
</dbReference>
<sequence>MKMKLSKELKSIWNLSWPVIIGMILQSLLGTVDMKFISMIGTAESAGASISNSASGVVFVMSALVASGTVAIVARAFGEDNQDEVKRIGSQSIILAGIVGSGIGWVCSWNTYGILQGMFNPETSVLQSAAAYLNIIFLGTVFVFVNYTIRSILQALGDTKTPLYIFGAANVLNAILDPIFIFSLDYGVKGAAIATVLSNIFAFFMISYIYLKKVHEGRLMEYFNYGRLRLRDTLRILRIGLWSCLQQVSRPITGMMMFRIVSEVGKKEGIAAFGIGGQLFNYTFILLTGLTVAVSVMVGQNLGRKDLEKTDEIIREGLKVAMINMAIFAIPYMIFPRYIIQFFLNDEKVIQLGIEYLRIVYIGVIFVIFPTVYGGAFQGAGDTFPPMVSSIFANVLVKLPLAYFLAKNLEMGTDGVWWAIAISVMIEAGMIWFYFHRGTWKTKKV</sequence>
<evidence type="ECO:0000256" key="4">
    <source>
        <dbReference type="ARBA" id="ARBA00020268"/>
    </source>
</evidence>
<dbReference type="InterPro" id="IPR002528">
    <property type="entry name" value="MATE_fam"/>
</dbReference>
<dbReference type="CDD" id="cd13137">
    <property type="entry name" value="MATE_NorM_like"/>
    <property type="match status" value="1"/>
</dbReference>
<evidence type="ECO:0000256" key="2">
    <source>
        <dbReference type="ARBA" id="ARBA00004651"/>
    </source>
</evidence>
<name>A0A841KW89_9FIRM</name>
<feature type="transmembrane region" description="Helical" evidence="13">
    <location>
        <begin position="416"/>
        <end position="435"/>
    </location>
</feature>
<evidence type="ECO:0000256" key="7">
    <source>
        <dbReference type="ARBA" id="ARBA00022475"/>
    </source>
</evidence>
<dbReference type="NCBIfam" id="TIGR00797">
    <property type="entry name" value="matE"/>
    <property type="match status" value="1"/>
</dbReference>
<evidence type="ECO:0000256" key="11">
    <source>
        <dbReference type="ARBA" id="ARBA00023136"/>
    </source>
</evidence>
<evidence type="ECO:0000256" key="6">
    <source>
        <dbReference type="ARBA" id="ARBA00022449"/>
    </source>
</evidence>
<evidence type="ECO:0000256" key="12">
    <source>
        <dbReference type="ARBA" id="ARBA00031636"/>
    </source>
</evidence>
<proteinExistence type="inferred from homology"/>
<evidence type="ECO:0000256" key="13">
    <source>
        <dbReference type="SAM" id="Phobius"/>
    </source>
</evidence>
<dbReference type="EMBL" id="JACHEN010000027">
    <property type="protein sequence ID" value="MBB6217711.1"/>
    <property type="molecule type" value="Genomic_DNA"/>
</dbReference>
<dbReference type="AlphaFoldDB" id="A0A841KW89"/>
<keyword evidence="7" id="KW-1003">Cell membrane</keyword>
<keyword evidence="10" id="KW-0406">Ion transport</keyword>
<feature type="transmembrane region" description="Helical" evidence="13">
    <location>
        <begin position="52"/>
        <end position="73"/>
    </location>
</feature>
<comment type="function">
    <text evidence="1">Multidrug efflux pump.</text>
</comment>
<feature type="transmembrane region" description="Helical" evidence="13">
    <location>
        <begin position="384"/>
        <end position="404"/>
    </location>
</feature>
<dbReference type="PANTHER" id="PTHR43298:SF2">
    <property type="entry name" value="FMN_FAD EXPORTER YEEO-RELATED"/>
    <property type="match status" value="1"/>
</dbReference>
<feature type="transmembrane region" description="Helical" evidence="13">
    <location>
        <begin position="93"/>
        <end position="111"/>
    </location>
</feature>
<feature type="transmembrane region" description="Helical" evidence="13">
    <location>
        <begin position="190"/>
        <end position="211"/>
    </location>
</feature>
<dbReference type="Pfam" id="PF01554">
    <property type="entry name" value="MatE"/>
    <property type="match status" value="2"/>
</dbReference>
<reference evidence="14 15" key="1">
    <citation type="submission" date="2020-08" db="EMBL/GenBank/DDBJ databases">
        <title>Genomic Encyclopedia of Type Strains, Phase IV (KMG-IV): sequencing the most valuable type-strain genomes for metagenomic binning, comparative biology and taxonomic classification.</title>
        <authorList>
            <person name="Goeker M."/>
        </authorList>
    </citation>
    <scope>NUCLEOTIDE SEQUENCE [LARGE SCALE GENOMIC DNA]</scope>
    <source>
        <strain evidence="14 15">DSM 103526</strain>
    </source>
</reference>
<dbReference type="GO" id="GO:0015297">
    <property type="term" value="F:antiporter activity"/>
    <property type="evidence" value="ECO:0007669"/>
    <property type="project" value="UniProtKB-KW"/>
</dbReference>
<accession>A0A841KW89</accession>
<dbReference type="Proteomes" id="UP000579281">
    <property type="component" value="Unassembled WGS sequence"/>
</dbReference>
<feature type="transmembrane region" description="Helical" evidence="13">
    <location>
        <begin position="131"/>
        <end position="149"/>
    </location>
</feature>
<comment type="similarity">
    <text evidence="3">Belongs to the multi antimicrobial extrusion (MATE) (TC 2.A.66.1) family.</text>
</comment>
<feature type="transmembrane region" description="Helical" evidence="13">
    <location>
        <begin position="359"/>
        <end position="377"/>
    </location>
</feature>
<evidence type="ECO:0000313" key="15">
    <source>
        <dbReference type="Proteomes" id="UP000579281"/>
    </source>
</evidence>
<feature type="transmembrane region" description="Helical" evidence="13">
    <location>
        <begin position="320"/>
        <end position="339"/>
    </location>
</feature>
<evidence type="ECO:0000256" key="5">
    <source>
        <dbReference type="ARBA" id="ARBA00022448"/>
    </source>
</evidence>
<keyword evidence="6" id="KW-0050">Antiport</keyword>
<feature type="transmembrane region" description="Helical" evidence="13">
    <location>
        <begin position="161"/>
        <end position="184"/>
    </location>
</feature>
<evidence type="ECO:0000256" key="9">
    <source>
        <dbReference type="ARBA" id="ARBA00022989"/>
    </source>
</evidence>
<comment type="subcellular location">
    <subcellularLocation>
        <location evidence="2">Cell membrane</location>
        <topology evidence="2">Multi-pass membrane protein</topology>
    </subcellularLocation>
</comment>
<protein>
    <recommendedName>
        <fullName evidence="4">Probable multidrug resistance protein NorM</fullName>
    </recommendedName>
    <alternativeName>
        <fullName evidence="12">Multidrug-efflux transporter</fullName>
    </alternativeName>
</protein>
<comment type="caution">
    <text evidence="14">The sequence shown here is derived from an EMBL/GenBank/DDBJ whole genome shotgun (WGS) entry which is preliminary data.</text>
</comment>
<dbReference type="GO" id="GO:0042910">
    <property type="term" value="F:xenobiotic transmembrane transporter activity"/>
    <property type="evidence" value="ECO:0007669"/>
    <property type="project" value="InterPro"/>
</dbReference>
<evidence type="ECO:0000256" key="1">
    <source>
        <dbReference type="ARBA" id="ARBA00003408"/>
    </source>
</evidence>
<organism evidence="14 15">
    <name type="scientific">Anaerosolibacter carboniphilus</name>
    <dbReference type="NCBI Taxonomy" id="1417629"/>
    <lineage>
        <taxon>Bacteria</taxon>
        <taxon>Bacillati</taxon>
        <taxon>Bacillota</taxon>
        <taxon>Clostridia</taxon>
        <taxon>Peptostreptococcales</taxon>
        <taxon>Thermotaleaceae</taxon>
        <taxon>Anaerosolibacter</taxon>
    </lineage>
</organism>
<evidence type="ECO:0000313" key="14">
    <source>
        <dbReference type="EMBL" id="MBB6217711.1"/>
    </source>
</evidence>
<feature type="transmembrane region" description="Helical" evidence="13">
    <location>
        <begin position="280"/>
        <end position="299"/>
    </location>
</feature>
<evidence type="ECO:0000256" key="3">
    <source>
        <dbReference type="ARBA" id="ARBA00010199"/>
    </source>
</evidence>
<keyword evidence="11 13" id="KW-0472">Membrane</keyword>
<dbReference type="InterPro" id="IPR050222">
    <property type="entry name" value="MATE_MdtK"/>
</dbReference>
<evidence type="ECO:0000256" key="10">
    <source>
        <dbReference type="ARBA" id="ARBA00023065"/>
    </source>
</evidence>
<dbReference type="PIRSF" id="PIRSF006603">
    <property type="entry name" value="DinF"/>
    <property type="match status" value="1"/>
</dbReference>
<feature type="transmembrane region" description="Helical" evidence="13">
    <location>
        <begin position="12"/>
        <end position="32"/>
    </location>
</feature>
<keyword evidence="9 13" id="KW-1133">Transmembrane helix</keyword>
<keyword evidence="15" id="KW-1185">Reference proteome</keyword>